<feature type="region of interest" description="Disordered" evidence="1">
    <location>
        <begin position="1"/>
        <end position="54"/>
    </location>
</feature>
<dbReference type="Proteomes" id="UP000007350">
    <property type="component" value="Unassembled WGS sequence"/>
</dbReference>
<feature type="compositionally biased region" description="Low complexity" evidence="1">
    <location>
        <begin position="139"/>
        <end position="158"/>
    </location>
</feature>
<evidence type="ECO:0000313" key="2">
    <source>
        <dbReference type="EMBL" id="EKF26564.1"/>
    </source>
</evidence>
<organism evidence="2 3">
    <name type="scientific">Trypanosoma cruzi marinkellei</name>
    <dbReference type="NCBI Taxonomy" id="85056"/>
    <lineage>
        <taxon>Eukaryota</taxon>
        <taxon>Discoba</taxon>
        <taxon>Euglenozoa</taxon>
        <taxon>Kinetoplastea</taxon>
        <taxon>Metakinetoplastina</taxon>
        <taxon>Trypanosomatida</taxon>
        <taxon>Trypanosomatidae</taxon>
        <taxon>Trypanosoma</taxon>
        <taxon>Schizotrypanum</taxon>
    </lineage>
</organism>
<protein>
    <submittedName>
        <fullName evidence="2">Uncharacterized protein</fullName>
    </submittedName>
</protein>
<keyword evidence="3" id="KW-1185">Reference proteome</keyword>
<dbReference type="EMBL" id="AHKC01020357">
    <property type="protein sequence ID" value="EKF26564.1"/>
    <property type="molecule type" value="Genomic_DNA"/>
</dbReference>
<feature type="region of interest" description="Disordered" evidence="1">
    <location>
        <begin position="89"/>
        <end position="113"/>
    </location>
</feature>
<accession>K2MLL3</accession>
<name>K2MLL3_TRYCR</name>
<sequence length="270" mass="28315">MFADASSSDSDSEAPPPVIKARTAPSRMLLKHGSSSSSSSSLSSVGETRKAVPPPRVVIGKARISMPPKRALPLAALRKAEVNFLESDSSVSDHITPAPNNAVQPTGDCTSKTISGDVMLEREKEAFVSPDEKNGQPITVAFSSSASVPASHPPSSTTEQNKPSVVEQASMKAIASPPRRVCTNLSTSSSEIEGPSTGKMPPSLPTNSGVRKVPPPPPPSKKTEVEGATRLYSSDSDVGGAAYAPPRVVRKLTAKWASNRRRVYSSDSDI</sequence>
<dbReference type="AlphaFoldDB" id="K2MLL3"/>
<comment type="caution">
    <text evidence="2">The sequence shown here is derived from an EMBL/GenBank/DDBJ whole genome shotgun (WGS) entry which is preliminary data.</text>
</comment>
<feature type="compositionally biased region" description="Low complexity" evidence="1">
    <location>
        <begin position="34"/>
        <end position="44"/>
    </location>
</feature>
<reference evidence="2 3" key="1">
    <citation type="journal article" date="2012" name="BMC Genomics">
        <title>Comparative genomic analysis of human infective Trypanosoma cruzi lineages with the bat-restricted subspecies T. cruzi marinkellei.</title>
        <authorList>
            <person name="Franzen O."/>
            <person name="Talavera-Lopez C."/>
            <person name="Ochaya S."/>
            <person name="Butler C.E."/>
            <person name="Messenger L.A."/>
            <person name="Lewis M.D."/>
            <person name="Llewellyn M.S."/>
            <person name="Marinkelle C.J."/>
            <person name="Tyler K.M."/>
            <person name="Miles M.A."/>
            <person name="Andersson B."/>
        </authorList>
    </citation>
    <scope>NUCLEOTIDE SEQUENCE [LARGE SCALE GENOMIC DNA]</scope>
    <source>
        <strain evidence="2 3">B7</strain>
    </source>
</reference>
<evidence type="ECO:0000256" key="1">
    <source>
        <dbReference type="SAM" id="MobiDB-lite"/>
    </source>
</evidence>
<feature type="region of interest" description="Disordered" evidence="1">
    <location>
        <begin position="127"/>
        <end position="244"/>
    </location>
</feature>
<evidence type="ECO:0000313" key="3">
    <source>
        <dbReference type="Proteomes" id="UP000007350"/>
    </source>
</evidence>
<proteinExistence type="predicted"/>
<gene>
    <name evidence="2" type="ORF">MOQ_009730</name>
</gene>